<reference evidence="7" key="1">
    <citation type="submission" date="2016-12" db="EMBL/GenBank/DDBJ databases">
        <authorList>
            <person name="Meng X."/>
        </authorList>
    </citation>
    <scope>NUCLEOTIDE SEQUENCE [LARGE SCALE GENOMIC DNA]</scope>
    <source>
        <strain evidence="7">DSM 20732</strain>
    </source>
</reference>
<dbReference type="InParanoid" id="A0A1Q5PXC4"/>
<dbReference type="InterPro" id="IPR036890">
    <property type="entry name" value="HATPase_C_sf"/>
</dbReference>
<keyword evidence="4" id="KW-0812">Transmembrane</keyword>
<dbReference type="GO" id="GO:0000155">
    <property type="term" value="F:phosphorelay sensor kinase activity"/>
    <property type="evidence" value="ECO:0007669"/>
    <property type="project" value="InterPro"/>
</dbReference>
<evidence type="ECO:0000313" key="6">
    <source>
        <dbReference type="EMBL" id="OKL52112.1"/>
    </source>
</evidence>
<keyword evidence="3" id="KW-0902">Two-component regulatory system</keyword>
<keyword evidence="2" id="KW-0418">Kinase</keyword>
<feature type="domain" description="Signal transduction histidine kinase subgroup 3 dimerisation and phosphoacceptor" evidence="5">
    <location>
        <begin position="207"/>
        <end position="274"/>
    </location>
</feature>
<dbReference type="EMBL" id="MQVS01000003">
    <property type="protein sequence ID" value="OKL52112.1"/>
    <property type="molecule type" value="Genomic_DNA"/>
</dbReference>
<feature type="transmembrane region" description="Helical" evidence="4">
    <location>
        <begin position="102"/>
        <end position="122"/>
    </location>
</feature>
<evidence type="ECO:0000256" key="3">
    <source>
        <dbReference type="ARBA" id="ARBA00023012"/>
    </source>
</evidence>
<feature type="transmembrane region" description="Helical" evidence="4">
    <location>
        <begin position="44"/>
        <end position="64"/>
    </location>
</feature>
<dbReference type="STRING" id="52770.BSZ40_04195"/>
<comment type="caution">
    <text evidence="6">The sequence shown here is derived from an EMBL/GenBank/DDBJ whole genome shotgun (WGS) entry which is preliminary data.</text>
</comment>
<dbReference type="RefSeq" id="WP_073823602.1">
    <property type="nucleotide sequence ID" value="NZ_MQVS01000003.1"/>
</dbReference>
<evidence type="ECO:0000313" key="7">
    <source>
        <dbReference type="Proteomes" id="UP000185612"/>
    </source>
</evidence>
<accession>A0A1Q5PXC4</accession>
<dbReference type="PANTHER" id="PTHR24421">
    <property type="entry name" value="NITRATE/NITRITE SENSOR PROTEIN NARX-RELATED"/>
    <property type="match status" value="1"/>
</dbReference>
<dbReference type="OrthoDB" id="5241784at2"/>
<feature type="transmembrane region" description="Helical" evidence="4">
    <location>
        <begin position="129"/>
        <end position="146"/>
    </location>
</feature>
<protein>
    <recommendedName>
        <fullName evidence="5">Signal transduction histidine kinase subgroup 3 dimerisation and phosphoacceptor domain-containing protein</fullName>
    </recommendedName>
</protein>
<evidence type="ECO:0000256" key="1">
    <source>
        <dbReference type="ARBA" id="ARBA00022679"/>
    </source>
</evidence>
<sequence length="397" mass="41691">MAQRLSGSVRFRRYTALSGDLSFAVAPLGVLAAAADAERWSPSLITVVAAYFVLCALGAVVWHLSLRHGSAHRYRLPLITALVASALAALGSIPTAGLSPQVSGFVAIGAGLLLVMPLLPGLRTWQSNLLSVFVPVSASVVMTVFATTQDISPLPSPLAVIVPTTISATVASLILVGSYRWTLSVLDTVVEQEQLDAVRTQLAVAEERLRIARDLHDVFGRTLTAVAVKSDLVAELADLEGAPRAAAEAQAVKTVADNALREVRAVLAEYRRPDLGTELAGARALLASAGVEARLIGDPAAVPVWAVEPLALTVREGATNLVRHSDASWAKFVVEVGEVVRLTLTNDAPAAPTPGTTRGSGLTSLASRLQGLGGKVTWEHTGHEFQLTAEVRRVEAP</sequence>
<keyword evidence="7" id="KW-1185">Reference proteome</keyword>
<dbReference type="InterPro" id="IPR050482">
    <property type="entry name" value="Sensor_HK_TwoCompSys"/>
</dbReference>
<dbReference type="Gene3D" id="1.20.5.1930">
    <property type="match status" value="1"/>
</dbReference>
<gene>
    <name evidence="6" type="ORF">BSZ40_04195</name>
</gene>
<dbReference type="GO" id="GO:0016020">
    <property type="term" value="C:membrane"/>
    <property type="evidence" value="ECO:0007669"/>
    <property type="project" value="InterPro"/>
</dbReference>
<feature type="transmembrane region" description="Helical" evidence="4">
    <location>
        <begin position="158"/>
        <end position="176"/>
    </location>
</feature>
<dbReference type="Pfam" id="PF07730">
    <property type="entry name" value="HisKA_3"/>
    <property type="match status" value="1"/>
</dbReference>
<evidence type="ECO:0000256" key="4">
    <source>
        <dbReference type="SAM" id="Phobius"/>
    </source>
</evidence>
<keyword evidence="4" id="KW-1133">Transmembrane helix</keyword>
<name>A0A1Q5PXC4_9ACTO</name>
<dbReference type="PANTHER" id="PTHR24421:SF63">
    <property type="entry name" value="SENSOR HISTIDINE KINASE DESK"/>
    <property type="match status" value="1"/>
</dbReference>
<dbReference type="Gene3D" id="3.30.565.10">
    <property type="entry name" value="Histidine kinase-like ATPase, C-terminal domain"/>
    <property type="match status" value="1"/>
</dbReference>
<dbReference type="InterPro" id="IPR011712">
    <property type="entry name" value="Sig_transdc_His_kin_sub3_dim/P"/>
</dbReference>
<dbReference type="GO" id="GO:0046983">
    <property type="term" value="F:protein dimerization activity"/>
    <property type="evidence" value="ECO:0007669"/>
    <property type="project" value="InterPro"/>
</dbReference>
<dbReference type="AlphaFoldDB" id="A0A1Q5PXC4"/>
<feature type="transmembrane region" description="Helical" evidence="4">
    <location>
        <begin position="76"/>
        <end position="96"/>
    </location>
</feature>
<evidence type="ECO:0000256" key="2">
    <source>
        <dbReference type="ARBA" id="ARBA00022777"/>
    </source>
</evidence>
<keyword evidence="1" id="KW-0808">Transferase</keyword>
<dbReference type="Proteomes" id="UP000185612">
    <property type="component" value="Unassembled WGS sequence"/>
</dbReference>
<keyword evidence="4" id="KW-0472">Membrane</keyword>
<evidence type="ECO:0000259" key="5">
    <source>
        <dbReference type="Pfam" id="PF07730"/>
    </source>
</evidence>
<proteinExistence type="predicted"/>
<organism evidence="6 7">
    <name type="scientific">Buchananella hordeovulneris</name>
    <dbReference type="NCBI Taxonomy" id="52770"/>
    <lineage>
        <taxon>Bacteria</taxon>
        <taxon>Bacillati</taxon>
        <taxon>Actinomycetota</taxon>
        <taxon>Actinomycetes</taxon>
        <taxon>Actinomycetales</taxon>
        <taxon>Actinomycetaceae</taxon>
        <taxon>Buchananella</taxon>
    </lineage>
</organism>